<dbReference type="Proteomes" id="UP001060123">
    <property type="component" value="Chromosome"/>
</dbReference>
<organism evidence="1 3">
    <name type="scientific">Rhizobium sullae</name>
    <name type="common">Rhizobium hedysari</name>
    <dbReference type="NCBI Taxonomy" id="50338"/>
    <lineage>
        <taxon>Bacteria</taxon>
        <taxon>Pseudomonadati</taxon>
        <taxon>Pseudomonadota</taxon>
        <taxon>Alphaproteobacteria</taxon>
        <taxon>Hyphomicrobiales</taxon>
        <taxon>Rhizobiaceae</taxon>
        <taxon>Rhizobium/Agrobacterium group</taxon>
        <taxon>Rhizobium</taxon>
    </lineage>
</organism>
<accession>A0A2N0D2E1</accession>
<evidence type="ECO:0000313" key="4">
    <source>
        <dbReference type="Proteomes" id="UP001060123"/>
    </source>
</evidence>
<protein>
    <submittedName>
        <fullName evidence="1">Type II toxin-antitoxin system ParD family antitoxin</fullName>
    </submittedName>
</protein>
<dbReference type="Proteomes" id="UP000232164">
    <property type="component" value="Unassembled WGS sequence"/>
</dbReference>
<dbReference type="EMBL" id="PIQN01000022">
    <property type="protein sequence ID" value="PKA40290.1"/>
    <property type="molecule type" value="Genomic_DNA"/>
</dbReference>
<evidence type="ECO:0000313" key="2">
    <source>
        <dbReference type="EMBL" id="UWU15093.1"/>
    </source>
</evidence>
<dbReference type="AlphaFoldDB" id="A0A2N0D2E1"/>
<dbReference type="EMBL" id="CP104143">
    <property type="protein sequence ID" value="UWU15093.1"/>
    <property type="molecule type" value="Genomic_DNA"/>
</dbReference>
<gene>
    <name evidence="1" type="ORF">CWR43_27235</name>
    <name evidence="2" type="ORF">N2599_03480</name>
</gene>
<keyword evidence="4" id="KW-1185">Reference proteome</keyword>
<reference evidence="2" key="3">
    <citation type="submission" date="2022-09" db="EMBL/GenBank/DDBJ databases">
        <title>Australian commercial rhizobial inoculants.</title>
        <authorList>
            <person name="Kohlmeier M.G."/>
            <person name="O'Hara G.W."/>
            <person name="Colombi E."/>
            <person name="Ramsay J.P."/>
            <person name="Terpolilli J."/>
        </authorList>
    </citation>
    <scope>NUCLEOTIDE SEQUENCE</scope>
    <source>
        <strain evidence="2">WSM1592</strain>
    </source>
</reference>
<reference evidence="1 3" key="1">
    <citation type="submission" date="2017-11" db="EMBL/GenBank/DDBJ databases">
        <authorList>
            <person name="Han C.G."/>
        </authorList>
    </citation>
    <scope>NUCLEOTIDE SEQUENCE [LARGE SCALE GENOMIC DNA]</scope>
    <source>
        <strain evidence="1 3">HCNT1</strain>
    </source>
</reference>
<evidence type="ECO:0000313" key="3">
    <source>
        <dbReference type="Proteomes" id="UP000232164"/>
    </source>
</evidence>
<dbReference type="InterPro" id="IPR038296">
    <property type="entry name" value="ParD_sf"/>
</dbReference>
<dbReference type="Gene3D" id="6.10.10.120">
    <property type="entry name" value="Antitoxin ParD1-like"/>
    <property type="match status" value="1"/>
</dbReference>
<reference evidence="1 3" key="2">
    <citation type="submission" date="2017-12" db="EMBL/GenBank/DDBJ databases">
        <title>Genome sequence of Rhizobium sullae HCNT1 isolated from Sulla coronaria nodules and featuring peculiar denitrification phenotypes.</title>
        <authorList>
            <person name="De Diego-Diaz B."/>
            <person name="Treu L."/>
            <person name="Campanaro S."/>
            <person name="Da Silva Duarte V."/>
            <person name="Basaglia M."/>
            <person name="Favaro L."/>
            <person name="Casella S."/>
            <person name="Squartini A."/>
        </authorList>
    </citation>
    <scope>NUCLEOTIDE SEQUENCE [LARGE SCALE GENOMIC DNA]</scope>
    <source>
        <strain evidence="1 3">HCNT1</strain>
    </source>
</reference>
<name>A0A2N0D2E1_RHISU</name>
<proteinExistence type="predicted"/>
<sequence length="90" mass="10161">MNEKLNIELTSRQAESLCRLIASGEYEKPDEILAEALDKWLLWHSAEFGDAAVLKKLWDQEIASGPGEPLDVGKLREEARNRLEAANRGR</sequence>
<dbReference type="RefSeq" id="WP_037140619.1">
    <property type="nucleotide sequence ID" value="NZ_CP104143.1"/>
</dbReference>
<evidence type="ECO:0000313" key="1">
    <source>
        <dbReference type="EMBL" id="PKA40290.1"/>
    </source>
</evidence>